<name>A0A9X0AK86_9HELO</name>
<dbReference type="InterPro" id="IPR045518">
    <property type="entry name" value="2EXR"/>
</dbReference>
<feature type="region of interest" description="Disordered" evidence="2">
    <location>
        <begin position="1"/>
        <end position="35"/>
    </location>
</feature>
<evidence type="ECO:0000256" key="1">
    <source>
        <dbReference type="SAM" id="Coils"/>
    </source>
</evidence>
<dbReference type="OrthoDB" id="3501272at2759"/>
<dbReference type="AlphaFoldDB" id="A0A9X0AK86"/>
<feature type="compositionally biased region" description="Basic and acidic residues" evidence="2">
    <location>
        <begin position="9"/>
        <end position="20"/>
    </location>
</feature>
<organism evidence="4 5">
    <name type="scientific">Sclerotinia nivalis</name>
    <dbReference type="NCBI Taxonomy" id="352851"/>
    <lineage>
        <taxon>Eukaryota</taxon>
        <taxon>Fungi</taxon>
        <taxon>Dikarya</taxon>
        <taxon>Ascomycota</taxon>
        <taxon>Pezizomycotina</taxon>
        <taxon>Leotiomycetes</taxon>
        <taxon>Helotiales</taxon>
        <taxon>Sclerotiniaceae</taxon>
        <taxon>Sclerotinia</taxon>
    </lineage>
</organism>
<accession>A0A9X0AK86</accession>
<evidence type="ECO:0000256" key="2">
    <source>
        <dbReference type="SAM" id="MobiDB-lite"/>
    </source>
</evidence>
<protein>
    <recommendedName>
        <fullName evidence="3">2EXR domain-containing protein</fullName>
    </recommendedName>
</protein>
<feature type="domain" description="2EXR" evidence="3">
    <location>
        <begin position="44"/>
        <end position="150"/>
    </location>
</feature>
<dbReference type="Pfam" id="PF20150">
    <property type="entry name" value="2EXR"/>
    <property type="match status" value="1"/>
</dbReference>
<reference evidence="4" key="1">
    <citation type="submission" date="2022-11" db="EMBL/GenBank/DDBJ databases">
        <title>Genome Resource of Sclerotinia nivalis Strain SnTB1, a Plant Pathogen Isolated from American Ginseng.</title>
        <authorList>
            <person name="Fan S."/>
        </authorList>
    </citation>
    <scope>NUCLEOTIDE SEQUENCE</scope>
    <source>
        <strain evidence="4">SnTB1</strain>
    </source>
</reference>
<keyword evidence="5" id="KW-1185">Reference proteome</keyword>
<proteinExistence type="predicted"/>
<feature type="coiled-coil region" evidence="1">
    <location>
        <begin position="275"/>
        <end position="305"/>
    </location>
</feature>
<gene>
    <name evidence="4" type="ORF">OCU04_006587</name>
</gene>
<dbReference type="PANTHER" id="PTHR35910">
    <property type="entry name" value="2EXR DOMAIN-CONTAINING PROTEIN"/>
    <property type="match status" value="1"/>
</dbReference>
<dbReference type="PANTHER" id="PTHR35910:SF1">
    <property type="entry name" value="2EXR DOMAIN-CONTAINING PROTEIN"/>
    <property type="match status" value="1"/>
</dbReference>
<comment type="caution">
    <text evidence="4">The sequence shown here is derived from an EMBL/GenBank/DDBJ whole genome shotgun (WGS) entry which is preliminary data.</text>
</comment>
<evidence type="ECO:0000259" key="3">
    <source>
        <dbReference type="Pfam" id="PF20150"/>
    </source>
</evidence>
<feature type="compositionally biased region" description="Polar residues" evidence="2">
    <location>
        <begin position="21"/>
        <end position="35"/>
    </location>
</feature>
<keyword evidence="1" id="KW-0175">Coiled coil</keyword>
<evidence type="ECO:0000313" key="4">
    <source>
        <dbReference type="EMBL" id="KAJ8064240.1"/>
    </source>
</evidence>
<evidence type="ECO:0000313" key="5">
    <source>
        <dbReference type="Proteomes" id="UP001152300"/>
    </source>
</evidence>
<sequence>MDSSSKILSSEDPKNEDHQNEQTSTPSPDFSLVASHSSRGRNNFPQFTKLPPEIQCMIFERTLPPPHILNFAFRVIRPNDDQEVTGIHSDIAKFPGNLSLLETCQISKDTVYRAFRKIELFPFKTDHPVHLTRLHPGTLSYSYMRPSVDIFMCSAMAITDLYKYGGSIGSISSLTRIATHGMYTWLSEKGQFQKKMTDFFEGLFNTIEENCQALEKFNLVIGGTRSWGGTEIQENGKSTKTWRLLEMDEDFRYLDFVASPRGMITSSFYYPEGPRADVDQILNAANRAMDKLEKHVERKQALKDHAAVEYWRKVKVVPAVLGRMEGRKEKEPRLWLPTLKHTLACHEDGSPLDQYKGLAQIFDGASW</sequence>
<dbReference type="Proteomes" id="UP001152300">
    <property type="component" value="Unassembled WGS sequence"/>
</dbReference>
<dbReference type="EMBL" id="JAPEIS010000007">
    <property type="protein sequence ID" value="KAJ8064240.1"/>
    <property type="molecule type" value="Genomic_DNA"/>
</dbReference>